<evidence type="ECO:0000256" key="1">
    <source>
        <dbReference type="ARBA" id="ARBA00004123"/>
    </source>
</evidence>
<keyword evidence="6" id="KW-0862">Zinc</keyword>
<comment type="subcellular location">
    <subcellularLocation>
        <location evidence="1">Nucleus</location>
    </subcellularLocation>
</comment>
<dbReference type="Proteomes" id="UP000027135">
    <property type="component" value="Unassembled WGS sequence"/>
</dbReference>
<dbReference type="EMBL" id="KK852820">
    <property type="protein sequence ID" value="KDR15568.1"/>
    <property type="molecule type" value="Genomic_DNA"/>
</dbReference>
<dbReference type="GO" id="GO:0005634">
    <property type="term" value="C:nucleus"/>
    <property type="evidence" value="ECO:0007669"/>
    <property type="project" value="UniProtKB-SubCell"/>
</dbReference>
<dbReference type="AlphaFoldDB" id="A0A067R0Y9"/>
<dbReference type="PANTHER" id="PTHR24394">
    <property type="entry name" value="ZINC FINGER PROTEIN"/>
    <property type="match status" value="1"/>
</dbReference>
<feature type="domain" description="C2H2-type" evidence="10">
    <location>
        <begin position="360"/>
        <end position="387"/>
    </location>
</feature>
<evidence type="ECO:0000256" key="5">
    <source>
        <dbReference type="ARBA" id="ARBA00022771"/>
    </source>
</evidence>
<dbReference type="GO" id="GO:0008270">
    <property type="term" value="F:zinc ion binding"/>
    <property type="evidence" value="ECO:0007669"/>
    <property type="project" value="UniProtKB-KW"/>
</dbReference>
<evidence type="ECO:0000256" key="3">
    <source>
        <dbReference type="ARBA" id="ARBA00022723"/>
    </source>
</evidence>
<dbReference type="FunFam" id="3.30.160.60:FF:001437">
    <property type="entry name" value="Zinc finger protein 594"/>
    <property type="match status" value="1"/>
</dbReference>
<dbReference type="GO" id="GO:0000981">
    <property type="term" value="F:DNA-binding transcription factor activity, RNA polymerase II-specific"/>
    <property type="evidence" value="ECO:0007669"/>
    <property type="project" value="TreeGrafter"/>
</dbReference>
<reference evidence="11 12" key="1">
    <citation type="journal article" date="2014" name="Nat. Commun.">
        <title>Molecular traces of alternative social organization in a termite genome.</title>
        <authorList>
            <person name="Terrapon N."/>
            <person name="Li C."/>
            <person name="Robertson H.M."/>
            <person name="Ji L."/>
            <person name="Meng X."/>
            <person name="Booth W."/>
            <person name="Chen Z."/>
            <person name="Childers C.P."/>
            <person name="Glastad K.M."/>
            <person name="Gokhale K."/>
            <person name="Gowin J."/>
            <person name="Gronenberg W."/>
            <person name="Hermansen R.A."/>
            <person name="Hu H."/>
            <person name="Hunt B.G."/>
            <person name="Huylmans A.K."/>
            <person name="Khalil S.M."/>
            <person name="Mitchell R.D."/>
            <person name="Munoz-Torres M.C."/>
            <person name="Mustard J.A."/>
            <person name="Pan H."/>
            <person name="Reese J.T."/>
            <person name="Scharf M.E."/>
            <person name="Sun F."/>
            <person name="Vogel H."/>
            <person name="Xiao J."/>
            <person name="Yang W."/>
            <person name="Yang Z."/>
            <person name="Yang Z."/>
            <person name="Zhou J."/>
            <person name="Zhu J."/>
            <person name="Brent C.S."/>
            <person name="Elsik C.G."/>
            <person name="Goodisman M.A."/>
            <person name="Liberles D.A."/>
            <person name="Roe R.M."/>
            <person name="Vargo E.L."/>
            <person name="Vilcinskas A."/>
            <person name="Wang J."/>
            <person name="Bornberg-Bauer E."/>
            <person name="Korb J."/>
            <person name="Zhang G."/>
            <person name="Liebig J."/>
        </authorList>
    </citation>
    <scope>NUCLEOTIDE SEQUENCE [LARGE SCALE GENOMIC DNA]</scope>
    <source>
        <tissue evidence="11">Whole organism</tissue>
    </source>
</reference>
<accession>A0A067R0Y9</accession>
<evidence type="ECO:0000313" key="12">
    <source>
        <dbReference type="Proteomes" id="UP000027135"/>
    </source>
</evidence>
<feature type="domain" description="C2H2-type" evidence="10">
    <location>
        <begin position="293"/>
        <end position="320"/>
    </location>
</feature>
<keyword evidence="5 9" id="KW-0863">Zinc-finger</keyword>
<feature type="domain" description="C2H2-type" evidence="10">
    <location>
        <begin position="265"/>
        <end position="292"/>
    </location>
</feature>
<dbReference type="Pfam" id="PF00096">
    <property type="entry name" value="zf-C2H2"/>
    <property type="match status" value="5"/>
</dbReference>
<dbReference type="InterPro" id="IPR036236">
    <property type="entry name" value="Znf_C2H2_sf"/>
</dbReference>
<evidence type="ECO:0000256" key="8">
    <source>
        <dbReference type="ARBA" id="ARBA00023242"/>
    </source>
</evidence>
<dbReference type="Gene3D" id="3.30.160.60">
    <property type="entry name" value="Classic Zinc Finger"/>
    <property type="match status" value="4"/>
</dbReference>
<proteinExistence type="inferred from homology"/>
<evidence type="ECO:0000256" key="7">
    <source>
        <dbReference type="ARBA" id="ARBA00023125"/>
    </source>
</evidence>
<dbReference type="PROSITE" id="PS00028">
    <property type="entry name" value="ZINC_FINGER_C2H2_1"/>
    <property type="match status" value="4"/>
</dbReference>
<keyword evidence="7" id="KW-0238">DNA-binding</keyword>
<gene>
    <name evidence="11" type="ORF">L798_10512</name>
</gene>
<protein>
    <recommendedName>
        <fullName evidence="10">C2H2-type domain-containing protein</fullName>
    </recommendedName>
</protein>
<evidence type="ECO:0000313" key="11">
    <source>
        <dbReference type="EMBL" id="KDR15568.1"/>
    </source>
</evidence>
<dbReference type="eggNOG" id="KOG1721">
    <property type="taxonomic scope" value="Eukaryota"/>
</dbReference>
<keyword evidence="4" id="KW-0677">Repeat</keyword>
<evidence type="ECO:0000259" key="10">
    <source>
        <dbReference type="PROSITE" id="PS50157"/>
    </source>
</evidence>
<sequence length="425" mass="47048">MKLSNLMYKFTRCFLLKVNEIFSLSHNIQGPNFGEMPFPLQIYHQTVQIINSNTQLQIGMIRKGFSSNKCRLCGFNKSQGLNVYSASAKREGLLLKISKHLPKEVVHIVAGDGLPKFICTDCSSVTWSKMCKRDFGKKNLSFLSKVELTVAGTTFHPNKTSLGCGQDDSVVTVNIGPDGKVECMLCRTYLEVVSHTTLHMVTHGIGTVICRCRACGQQGELAQFLRTSSIGEVANTVWCNGCHSANKLKGSPNDDGSSPCGRKAYVCEVCSKSFRSNGHLARHHLVHSGAKPFLCEVCGTGFSQSSSLKLHVQSHSGLNPHKCPHCGQTFRFRVSLRSHILSLHVSPSSTSSPAAKNGDYGCDRCGKQFATVYKLHRHYRSHTGERPYECTRCGKLFSQTGNLNLHRRMPLQDVFPRHQVLTVLL</sequence>
<comment type="similarity">
    <text evidence="2">Belongs to the krueppel C2H2-type zinc-finger protein family.</text>
</comment>
<dbReference type="PANTHER" id="PTHR24394:SF44">
    <property type="entry name" value="ZINC FINGER PROTEIN 271-LIKE"/>
    <property type="match status" value="1"/>
</dbReference>
<dbReference type="PROSITE" id="PS50157">
    <property type="entry name" value="ZINC_FINGER_C2H2_2"/>
    <property type="match status" value="5"/>
</dbReference>
<dbReference type="FunFam" id="3.30.160.60:FF:000446">
    <property type="entry name" value="Zinc finger protein"/>
    <property type="match status" value="1"/>
</dbReference>
<organism evidence="11 12">
    <name type="scientific">Zootermopsis nevadensis</name>
    <name type="common">Dampwood termite</name>
    <dbReference type="NCBI Taxonomy" id="136037"/>
    <lineage>
        <taxon>Eukaryota</taxon>
        <taxon>Metazoa</taxon>
        <taxon>Ecdysozoa</taxon>
        <taxon>Arthropoda</taxon>
        <taxon>Hexapoda</taxon>
        <taxon>Insecta</taxon>
        <taxon>Pterygota</taxon>
        <taxon>Neoptera</taxon>
        <taxon>Polyneoptera</taxon>
        <taxon>Dictyoptera</taxon>
        <taxon>Blattodea</taxon>
        <taxon>Blattoidea</taxon>
        <taxon>Termitoidae</taxon>
        <taxon>Termopsidae</taxon>
        <taxon>Zootermopsis</taxon>
    </lineage>
</organism>
<evidence type="ECO:0000256" key="4">
    <source>
        <dbReference type="ARBA" id="ARBA00022737"/>
    </source>
</evidence>
<evidence type="ECO:0000256" key="2">
    <source>
        <dbReference type="ARBA" id="ARBA00006991"/>
    </source>
</evidence>
<keyword evidence="8" id="KW-0539">Nucleus</keyword>
<dbReference type="SMART" id="SM00355">
    <property type="entry name" value="ZnF_C2H2"/>
    <property type="match status" value="6"/>
</dbReference>
<dbReference type="SUPFAM" id="SSF57667">
    <property type="entry name" value="beta-beta-alpha zinc fingers"/>
    <property type="match status" value="3"/>
</dbReference>
<keyword evidence="12" id="KW-1185">Reference proteome</keyword>
<dbReference type="InterPro" id="IPR013087">
    <property type="entry name" value="Znf_C2H2_type"/>
</dbReference>
<feature type="domain" description="C2H2-type" evidence="10">
    <location>
        <begin position="321"/>
        <end position="349"/>
    </location>
</feature>
<dbReference type="SUPFAM" id="SSF57716">
    <property type="entry name" value="Glucocorticoid receptor-like (DNA-binding domain)"/>
    <property type="match status" value="1"/>
</dbReference>
<evidence type="ECO:0000256" key="6">
    <source>
        <dbReference type="ARBA" id="ARBA00022833"/>
    </source>
</evidence>
<keyword evidence="3" id="KW-0479">Metal-binding</keyword>
<dbReference type="FunFam" id="3.30.160.60:FF:001498">
    <property type="entry name" value="Zinc finger protein 404"/>
    <property type="match status" value="1"/>
</dbReference>
<name>A0A067R0Y9_ZOONE</name>
<dbReference type="InParanoid" id="A0A067R0Y9"/>
<evidence type="ECO:0000256" key="9">
    <source>
        <dbReference type="PROSITE-ProRule" id="PRU00042"/>
    </source>
</evidence>
<dbReference type="FunFam" id="3.30.160.60:FF:000925">
    <property type="entry name" value="Zinc finger protein 668"/>
    <property type="match status" value="1"/>
</dbReference>
<feature type="domain" description="C2H2-type" evidence="10">
    <location>
        <begin position="388"/>
        <end position="409"/>
    </location>
</feature>
<dbReference type="GO" id="GO:0003677">
    <property type="term" value="F:DNA binding"/>
    <property type="evidence" value="ECO:0007669"/>
    <property type="project" value="UniProtKB-KW"/>
</dbReference>